<dbReference type="Pfam" id="PF17891">
    <property type="entry name" value="FluMu_N"/>
    <property type="match status" value="1"/>
</dbReference>
<feature type="domain" description="Rho termination factor-like N-terminal" evidence="2">
    <location>
        <begin position="83"/>
        <end position="125"/>
    </location>
</feature>
<dbReference type="SUPFAM" id="SSF160059">
    <property type="entry name" value="PriA/YqbF domain"/>
    <property type="match status" value="1"/>
</dbReference>
<dbReference type="GO" id="GO:0006353">
    <property type="term" value="P:DNA-templated transcription termination"/>
    <property type="evidence" value="ECO:0007669"/>
    <property type="project" value="InterPro"/>
</dbReference>
<evidence type="ECO:0000256" key="1">
    <source>
        <dbReference type="SAM" id="MobiDB-lite"/>
    </source>
</evidence>
<dbReference type="Pfam" id="PF07498">
    <property type="entry name" value="Rho_N"/>
    <property type="match status" value="1"/>
</dbReference>
<dbReference type="OrthoDB" id="6121619at2"/>
<evidence type="ECO:0000313" key="3">
    <source>
        <dbReference type="EMBL" id="SIS87927.1"/>
    </source>
</evidence>
<gene>
    <name evidence="3" type="ORF">SAMN05421760_106239</name>
</gene>
<feature type="region of interest" description="Disordered" evidence="1">
    <location>
        <begin position="58"/>
        <end position="83"/>
    </location>
</feature>
<evidence type="ECO:0000313" key="4">
    <source>
        <dbReference type="Proteomes" id="UP000185999"/>
    </source>
</evidence>
<dbReference type="InterPro" id="IPR011112">
    <property type="entry name" value="Rho-like_N"/>
</dbReference>
<dbReference type="Gene3D" id="3.40.5.80">
    <property type="match status" value="1"/>
</dbReference>
<dbReference type="SMART" id="SM00959">
    <property type="entry name" value="Rho_N"/>
    <property type="match status" value="1"/>
</dbReference>
<evidence type="ECO:0000259" key="2">
    <source>
        <dbReference type="SMART" id="SM00959"/>
    </source>
</evidence>
<organism evidence="3 4">
    <name type="scientific">Neptunomonas antarctica</name>
    <dbReference type="NCBI Taxonomy" id="619304"/>
    <lineage>
        <taxon>Bacteria</taxon>
        <taxon>Pseudomonadati</taxon>
        <taxon>Pseudomonadota</taxon>
        <taxon>Gammaproteobacteria</taxon>
        <taxon>Oceanospirillales</taxon>
        <taxon>Oceanospirillaceae</taxon>
        <taxon>Neptunomonas</taxon>
    </lineage>
</organism>
<keyword evidence="4" id="KW-1185">Reference proteome</keyword>
<dbReference type="RefSeq" id="WP_054340391.1">
    <property type="nucleotide sequence ID" value="NZ_FTOE01000006.1"/>
</dbReference>
<reference evidence="4" key="1">
    <citation type="submission" date="2017-01" db="EMBL/GenBank/DDBJ databases">
        <authorList>
            <person name="Varghese N."/>
            <person name="Submissions S."/>
        </authorList>
    </citation>
    <scope>NUCLEOTIDE SEQUENCE [LARGE SCALE GENOMIC DNA]</scope>
    <source>
        <strain evidence="4">DSM 22306</strain>
    </source>
</reference>
<accession>A0A1N7MP98</accession>
<sequence length="126" mass="13342">MSKPTIASHVRITAAIQGFRRAGVAHPAEPTTYPVSEFSETQLAQLQKEPRLVVEFVDAPETDSDDAHQSQEGAVEPDSMEPVLKDMTLPDLKLIAGTGNIAGYASMNKPTLISAIEAARAAQAGA</sequence>
<dbReference type="Proteomes" id="UP000185999">
    <property type="component" value="Unassembled WGS sequence"/>
</dbReference>
<name>A0A1N7MP98_9GAMM</name>
<protein>
    <submittedName>
        <fullName evidence="3">Rho termination factor, N-terminal domain</fullName>
    </submittedName>
</protein>
<proteinExistence type="predicted"/>
<dbReference type="InterPro" id="IPR041227">
    <property type="entry name" value="FluMu_N"/>
</dbReference>
<dbReference type="AlphaFoldDB" id="A0A1N7MP98"/>
<dbReference type="STRING" id="619304.SAMN05421760_106239"/>
<dbReference type="EMBL" id="FTOE01000006">
    <property type="protein sequence ID" value="SIS87927.1"/>
    <property type="molecule type" value="Genomic_DNA"/>
</dbReference>